<sequence>MSTKNWPHNGSDARAQPRDASAGRSSIDRDHRDRHEPDEYTRLLPNRVDSIPYLSPDDPAVSPYNLWTVRLVRAITVVLTCLTFIWWVLMLVSVFVTPPGLHARGSPFFAFTYTTVALITLMTSLLFFAVPSKAERVVSIVTAVLLLVDVVVMLAVEKTRHEELWVGVASVVWATLMAVWAVAADRTVQWGKTEEEERLTGRPETRRTLLEWVQVLLSSIMLTLVSIVVLLTTCTLCLRALDARVGPPGERYWVDEDKYQIHLFCSGPKLDAHGNKTTTVLFEGGEDAVEHGLWQFAENAVKNGSIARYCFADRPGYAWSDAAPSPLSVSMASDVLSEALSRAGEEGPWVLASAGIGSLYSRVFSSRHGQEVRGLLMIDPLHEDLLGRVAAPGRGFRLWLQGVLSPCGFDRLPAAILRGRSARDRIYGRSAYQTGGVIFAKLQESLVANSLTRRDVVSSRTIQYKTTPVVVVTSGVQMRKDSEWESKQRDLTHLTSNLEDWDIVEQAPHQVWRTLEGRETIEKRLKKLVRL</sequence>
<keyword evidence="2" id="KW-1133">Transmembrane helix</keyword>
<dbReference type="AlphaFoldDB" id="A0AAE0UAE1"/>
<accession>A0AAE0UAE1</accession>
<dbReference type="EMBL" id="JAUTDP010000009">
    <property type="protein sequence ID" value="KAK3396490.1"/>
    <property type="molecule type" value="Genomic_DNA"/>
</dbReference>
<dbReference type="Gene3D" id="3.40.50.1820">
    <property type="entry name" value="alpha/beta hydrolase"/>
    <property type="match status" value="1"/>
</dbReference>
<feature type="transmembrane region" description="Helical" evidence="2">
    <location>
        <begin position="168"/>
        <end position="188"/>
    </location>
</feature>
<keyword evidence="4" id="KW-1185">Reference proteome</keyword>
<evidence type="ECO:0000256" key="2">
    <source>
        <dbReference type="SAM" id="Phobius"/>
    </source>
</evidence>
<feature type="transmembrane region" description="Helical" evidence="2">
    <location>
        <begin position="137"/>
        <end position="156"/>
    </location>
</feature>
<reference evidence="3" key="1">
    <citation type="journal article" date="2023" name="Mol. Phylogenet. Evol.">
        <title>Genome-scale phylogeny and comparative genomics of the fungal order Sordariales.</title>
        <authorList>
            <person name="Hensen N."/>
            <person name="Bonometti L."/>
            <person name="Westerberg I."/>
            <person name="Brannstrom I.O."/>
            <person name="Guillou S."/>
            <person name="Cros-Aarteil S."/>
            <person name="Calhoun S."/>
            <person name="Haridas S."/>
            <person name="Kuo A."/>
            <person name="Mondo S."/>
            <person name="Pangilinan J."/>
            <person name="Riley R."/>
            <person name="LaButti K."/>
            <person name="Andreopoulos B."/>
            <person name="Lipzen A."/>
            <person name="Chen C."/>
            <person name="Yan M."/>
            <person name="Daum C."/>
            <person name="Ng V."/>
            <person name="Clum A."/>
            <person name="Steindorff A."/>
            <person name="Ohm R.A."/>
            <person name="Martin F."/>
            <person name="Silar P."/>
            <person name="Natvig D.O."/>
            <person name="Lalanne C."/>
            <person name="Gautier V."/>
            <person name="Ament-Velasquez S.L."/>
            <person name="Kruys A."/>
            <person name="Hutchinson M.I."/>
            <person name="Powell A.J."/>
            <person name="Barry K."/>
            <person name="Miller A.N."/>
            <person name="Grigoriev I.V."/>
            <person name="Debuchy R."/>
            <person name="Gladieux P."/>
            <person name="Hiltunen Thoren M."/>
            <person name="Johannesson H."/>
        </authorList>
    </citation>
    <scope>NUCLEOTIDE SEQUENCE</scope>
    <source>
        <strain evidence="3">FGSC 1904</strain>
    </source>
</reference>
<evidence type="ECO:0000313" key="3">
    <source>
        <dbReference type="EMBL" id="KAK3396490.1"/>
    </source>
</evidence>
<evidence type="ECO:0000313" key="4">
    <source>
        <dbReference type="Proteomes" id="UP001281003"/>
    </source>
</evidence>
<feature type="compositionally biased region" description="Basic and acidic residues" evidence="1">
    <location>
        <begin position="26"/>
        <end position="39"/>
    </location>
</feature>
<feature type="region of interest" description="Disordered" evidence="1">
    <location>
        <begin position="1"/>
        <end position="39"/>
    </location>
</feature>
<feature type="transmembrane region" description="Helical" evidence="2">
    <location>
        <begin position="74"/>
        <end position="96"/>
    </location>
</feature>
<feature type="transmembrane region" description="Helical" evidence="2">
    <location>
        <begin position="108"/>
        <end position="130"/>
    </location>
</feature>
<evidence type="ECO:0008006" key="5">
    <source>
        <dbReference type="Google" id="ProtNLM"/>
    </source>
</evidence>
<dbReference type="InterPro" id="IPR029058">
    <property type="entry name" value="AB_hydrolase_fold"/>
</dbReference>
<feature type="transmembrane region" description="Helical" evidence="2">
    <location>
        <begin position="209"/>
        <end position="231"/>
    </location>
</feature>
<gene>
    <name evidence="3" type="ORF">B0T20DRAFT_272851</name>
</gene>
<evidence type="ECO:0000256" key="1">
    <source>
        <dbReference type="SAM" id="MobiDB-lite"/>
    </source>
</evidence>
<proteinExistence type="predicted"/>
<keyword evidence="2" id="KW-0472">Membrane</keyword>
<keyword evidence="2" id="KW-0812">Transmembrane</keyword>
<dbReference type="Proteomes" id="UP001281003">
    <property type="component" value="Unassembled WGS sequence"/>
</dbReference>
<reference evidence="3" key="2">
    <citation type="submission" date="2023-07" db="EMBL/GenBank/DDBJ databases">
        <authorList>
            <consortium name="Lawrence Berkeley National Laboratory"/>
            <person name="Haridas S."/>
            <person name="Hensen N."/>
            <person name="Bonometti L."/>
            <person name="Westerberg I."/>
            <person name="Brannstrom I.O."/>
            <person name="Guillou S."/>
            <person name="Cros-Aarteil S."/>
            <person name="Calhoun S."/>
            <person name="Kuo A."/>
            <person name="Mondo S."/>
            <person name="Pangilinan J."/>
            <person name="Riley R."/>
            <person name="LaButti K."/>
            <person name="Andreopoulos B."/>
            <person name="Lipzen A."/>
            <person name="Chen C."/>
            <person name="Yanf M."/>
            <person name="Daum C."/>
            <person name="Ng V."/>
            <person name="Clum A."/>
            <person name="Steindorff A."/>
            <person name="Ohm R."/>
            <person name="Martin F."/>
            <person name="Silar P."/>
            <person name="Natvig D."/>
            <person name="Lalanne C."/>
            <person name="Gautier V."/>
            <person name="Ament-velasquez S.L."/>
            <person name="Kruys A."/>
            <person name="Hutchinson M.I."/>
            <person name="Powell A.J."/>
            <person name="Barry K."/>
            <person name="Miller A.N."/>
            <person name="Grigoriev I.V."/>
            <person name="Debuchy R."/>
            <person name="Gladieux P."/>
            <person name="Thoren M.H."/>
            <person name="Johannesson H."/>
        </authorList>
    </citation>
    <scope>NUCLEOTIDE SEQUENCE</scope>
    <source>
        <strain evidence="3">FGSC 1904</strain>
    </source>
</reference>
<comment type="caution">
    <text evidence="3">The sequence shown here is derived from an EMBL/GenBank/DDBJ whole genome shotgun (WGS) entry which is preliminary data.</text>
</comment>
<dbReference type="Pfam" id="PF10329">
    <property type="entry name" value="DUF2417"/>
    <property type="match status" value="1"/>
</dbReference>
<protein>
    <recommendedName>
        <fullName evidence="5">Mitochondrial integral membrane protein</fullName>
    </recommendedName>
</protein>
<name>A0AAE0UAE1_SORBR</name>
<dbReference type="SUPFAM" id="SSF53474">
    <property type="entry name" value="alpha/beta-Hydrolases"/>
    <property type="match status" value="1"/>
</dbReference>
<organism evidence="3 4">
    <name type="scientific">Sordaria brevicollis</name>
    <dbReference type="NCBI Taxonomy" id="83679"/>
    <lineage>
        <taxon>Eukaryota</taxon>
        <taxon>Fungi</taxon>
        <taxon>Dikarya</taxon>
        <taxon>Ascomycota</taxon>
        <taxon>Pezizomycotina</taxon>
        <taxon>Sordariomycetes</taxon>
        <taxon>Sordariomycetidae</taxon>
        <taxon>Sordariales</taxon>
        <taxon>Sordariaceae</taxon>
        <taxon>Sordaria</taxon>
    </lineage>
</organism>
<dbReference type="InterPro" id="IPR019431">
    <property type="entry name" value="DUF2417"/>
</dbReference>